<evidence type="ECO:0000313" key="4">
    <source>
        <dbReference type="Proteomes" id="UP001189624"/>
    </source>
</evidence>
<gene>
    <name evidence="3" type="ORF">AYBTSS11_LOCUS17858</name>
</gene>
<accession>A0AA86VEY5</accession>
<dbReference type="PROSITE" id="PS51375">
    <property type="entry name" value="PPR"/>
    <property type="match status" value="4"/>
</dbReference>
<reference evidence="3" key="1">
    <citation type="submission" date="2023-10" db="EMBL/GenBank/DDBJ databases">
        <authorList>
            <person name="Domelevo Entfellner J.-B."/>
        </authorList>
    </citation>
    <scope>NUCLEOTIDE SEQUENCE</scope>
</reference>
<feature type="repeat" description="PPR" evidence="2">
    <location>
        <begin position="173"/>
        <end position="207"/>
    </location>
</feature>
<evidence type="ECO:0000313" key="3">
    <source>
        <dbReference type="EMBL" id="CAJ1958655.1"/>
    </source>
</evidence>
<name>A0AA86VEY5_9FABA</name>
<feature type="repeat" description="PPR" evidence="2">
    <location>
        <begin position="348"/>
        <end position="382"/>
    </location>
</feature>
<dbReference type="Pfam" id="PF20431">
    <property type="entry name" value="E_motif"/>
    <property type="match status" value="1"/>
</dbReference>
<dbReference type="InterPro" id="IPR011990">
    <property type="entry name" value="TPR-like_helical_dom_sf"/>
</dbReference>
<organism evidence="3 4">
    <name type="scientific">Sphenostylis stenocarpa</name>
    <dbReference type="NCBI Taxonomy" id="92480"/>
    <lineage>
        <taxon>Eukaryota</taxon>
        <taxon>Viridiplantae</taxon>
        <taxon>Streptophyta</taxon>
        <taxon>Embryophyta</taxon>
        <taxon>Tracheophyta</taxon>
        <taxon>Spermatophyta</taxon>
        <taxon>Magnoliopsida</taxon>
        <taxon>eudicotyledons</taxon>
        <taxon>Gunneridae</taxon>
        <taxon>Pentapetalae</taxon>
        <taxon>rosids</taxon>
        <taxon>fabids</taxon>
        <taxon>Fabales</taxon>
        <taxon>Fabaceae</taxon>
        <taxon>Papilionoideae</taxon>
        <taxon>50 kb inversion clade</taxon>
        <taxon>NPAAA clade</taxon>
        <taxon>indigoferoid/millettioid clade</taxon>
        <taxon>Phaseoleae</taxon>
        <taxon>Sphenostylis</taxon>
    </lineage>
</organism>
<dbReference type="PANTHER" id="PTHR47926:SF516">
    <property type="entry name" value="SMK1"/>
    <property type="match status" value="1"/>
</dbReference>
<dbReference type="InterPro" id="IPR002885">
    <property type="entry name" value="PPR_rpt"/>
</dbReference>
<feature type="repeat" description="PPR" evidence="2">
    <location>
        <begin position="72"/>
        <end position="106"/>
    </location>
</feature>
<dbReference type="FunFam" id="1.25.40.10:FF:000996">
    <property type="entry name" value="Small kernel1"/>
    <property type="match status" value="1"/>
</dbReference>
<protein>
    <recommendedName>
        <fullName evidence="5">Pentatricopeptide repeat-containing protein</fullName>
    </recommendedName>
</protein>
<evidence type="ECO:0000256" key="2">
    <source>
        <dbReference type="PROSITE-ProRule" id="PRU00708"/>
    </source>
</evidence>
<dbReference type="Proteomes" id="UP001189624">
    <property type="component" value="Chromosome 5"/>
</dbReference>
<dbReference type="Gene3D" id="1.25.40.10">
    <property type="entry name" value="Tetratricopeptide repeat domain"/>
    <property type="match status" value="4"/>
</dbReference>
<evidence type="ECO:0008006" key="5">
    <source>
        <dbReference type="Google" id="ProtNLM"/>
    </source>
</evidence>
<dbReference type="Gramene" id="rna-AYBTSS11_LOCUS17858">
    <property type="protein sequence ID" value="CAJ1958655.1"/>
    <property type="gene ID" value="gene-AYBTSS11_LOCUS17858"/>
</dbReference>
<keyword evidence="4" id="KW-1185">Reference proteome</keyword>
<dbReference type="Pfam" id="PF13041">
    <property type="entry name" value="PPR_2"/>
    <property type="match status" value="1"/>
</dbReference>
<proteinExistence type="predicted"/>
<dbReference type="GO" id="GO:0009451">
    <property type="term" value="P:RNA modification"/>
    <property type="evidence" value="ECO:0007669"/>
    <property type="project" value="InterPro"/>
</dbReference>
<dbReference type="GO" id="GO:0003723">
    <property type="term" value="F:RNA binding"/>
    <property type="evidence" value="ECO:0007669"/>
    <property type="project" value="InterPro"/>
</dbReference>
<dbReference type="PANTHER" id="PTHR47926">
    <property type="entry name" value="PENTATRICOPEPTIDE REPEAT-CONTAINING PROTEIN"/>
    <property type="match status" value="1"/>
</dbReference>
<feature type="repeat" description="PPR" evidence="2">
    <location>
        <begin position="277"/>
        <end position="311"/>
    </location>
</feature>
<keyword evidence="1" id="KW-0677">Repeat</keyword>
<dbReference type="NCBIfam" id="TIGR00756">
    <property type="entry name" value="PPR"/>
    <property type="match status" value="3"/>
</dbReference>
<dbReference type="Pfam" id="PF01535">
    <property type="entry name" value="PPR"/>
    <property type="match status" value="4"/>
</dbReference>
<dbReference type="InterPro" id="IPR046848">
    <property type="entry name" value="E_motif"/>
</dbReference>
<dbReference type="AlphaFoldDB" id="A0AA86VEY5"/>
<sequence length="505" mass="56290">MNCTLLETRKTLSFLLRSCTAHSAALQCHAQSFVQGLLPNTVLQTDLLLVYSKLGLLHEARKVFDRMLDRKNMYPWNVMIASYAQNCMYSDALMVFREFKYFGFRPDHYTLPPLFKASVGVDDGCIGSTCHGLVIRLGYEGYVVVANSVLEFYVKYGAVLQACCVFSNMLCRDTVTWNLMILGLGRAGLCSDAMSCFREMLSLDRMMRVDFMTLPSVLNACGKEGDLLKVREVHGYVVRSFGFDVDAAIGNALIDVYGKCGCLKDSEKVFRTMSRLNLVTWTTVISCYGAHGKGEESLLLFKKMVDEGFRPNPVTLTAILASCSRSGLIDQGKQIFSSIRSDYGFEPSVEHYTCMVDLLSRCGYLLEALQLLESMKSSETGSMWGALLAGCVMHKNVEVGQIAAHRLFQLEPNNASNYVALCGIYQSLGMVDRLSSIRAKMRDLGLVKIPACSWINRAGRTHIRPRGPVSSTSSNDLQNTNYLNHDLRVENLLHDDDTLAMGLYL</sequence>
<evidence type="ECO:0000256" key="1">
    <source>
        <dbReference type="ARBA" id="ARBA00022737"/>
    </source>
</evidence>
<dbReference type="EMBL" id="OY731402">
    <property type="protein sequence ID" value="CAJ1958655.1"/>
    <property type="molecule type" value="Genomic_DNA"/>
</dbReference>
<dbReference type="InterPro" id="IPR046960">
    <property type="entry name" value="PPR_At4g14850-like_plant"/>
</dbReference>